<dbReference type="AlphaFoldDB" id="A0A4Y3QTK7"/>
<dbReference type="Pfam" id="PF16715">
    <property type="entry name" value="CDPS"/>
    <property type="match status" value="1"/>
</dbReference>
<name>A0A4Y3QTK7_STRCI</name>
<dbReference type="OrthoDB" id="2895472at2"/>
<evidence type="ECO:0000313" key="4">
    <source>
        <dbReference type="EMBL" id="GEB48552.1"/>
    </source>
</evidence>
<organism evidence="4 5">
    <name type="scientific">Streptomyces cacaoi</name>
    <dbReference type="NCBI Taxonomy" id="1898"/>
    <lineage>
        <taxon>Bacteria</taxon>
        <taxon>Bacillati</taxon>
        <taxon>Actinomycetota</taxon>
        <taxon>Actinomycetes</taxon>
        <taxon>Kitasatosporales</taxon>
        <taxon>Streptomycetaceae</taxon>
        <taxon>Streptomyces</taxon>
    </lineage>
</organism>
<protein>
    <recommendedName>
        <fullName evidence="3">Cyclodipeptide synthase</fullName>
    </recommendedName>
</protein>
<dbReference type="NCBIfam" id="TIGR04539">
    <property type="entry name" value="tRNA_cyclodipep"/>
    <property type="match status" value="1"/>
</dbReference>
<evidence type="ECO:0000313" key="5">
    <source>
        <dbReference type="Proteomes" id="UP000319210"/>
    </source>
</evidence>
<keyword evidence="2" id="KW-0808">Transferase</keyword>
<comment type="similarity">
    <text evidence="1">Belongs to the CDPS family.</text>
</comment>
<dbReference type="GO" id="GO:0016755">
    <property type="term" value="F:aminoacyltransferase activity"/>
    <property type="evidence" value="ECO:0007669"/>
    <property type="project" value="InterPro"/>
</dbReference>
<dbReference type="Gene3D" id="3.40.50.11710">
    <property type="entry name" value="Cyclodipeptide synthase"/>
    <property type="match status" value="1"/>
</dbReference>
<evidence type="ECO:0000256" key="1">
    <source>
        <dbReference type="ARBA" id="ARBA00006034"/>
    </source>
</evidence>
<dbReference type="Proteomes" id="UP000319210">
    <property type="component" value="Unassembled WGS sequence"/>
</dbReference>
<keyword evidence="5" id="KW-1185">Reference proteome</keyword>
<comment type="caution">
    <text evidence="4">The sequence shown here is derived from an EMBL/GenBank/DDBJ whole genome shotgun (WGS) entry which is preliminary data.</text>
</comment>
<dbReference type="RefSeq" id="WP_086814838.1">
    <property type="nucleotide sequence ID" value="NZ_JASWDJ010000009.1"/>
</dbReference>
<proteinExistence type="inferred from homology"/>
<reference evidence="4 5" key="1">
    <citation type="submission" date="2019-06" db="EMBL/GenBank/DDBJ databases">
        <title>Whole genome shotgun sequence of Streptomyces cacaoi subsp. cacaoi NBRC 12748.</title>
        <authorList>
            <person name="Hosoyama A."/>
            <person name="Uohara A."/>
            <person name="Ohji S."/>
            <person name="Ichikawa N."/>
        </authorList>
    </citation>
    <scope>NUCLEOTIDE SEQUENCE [LARGE SCALE GENOMIC DNA]</scope>
    <source>
        <strain evidence="4 5">NBRC 12748</strain>
    </source>
</reference>
<gene>
    <name evidence="4" type="ORF">SCA03_11030</name>
</gene>
<evidence type="ECO:0000256" key="3">
    <source>
        <dbReference type="ARBA" id="ARBA00030771"/>
    </source>
</evidence>
<evidence type="ECO:0000256" key="2">
    <source>
        <dbReference type="ARBA" id="ARBA00022679"/>
    </source>
</evidence>
<dbReference type="EMBL" id="BJMM01000003">
    <property type="protein sequence ID" value="GEB48552.1"/>
    <property type="molecule type" value="Genomic_DNA"/>
</dbReference>
<accession>A0A4Y3QTK7</accession>
<dbReference type="InterPro" id="IPR038622">
    <property type="entry name" value="CDPS_sf"/>
</dbReference>
<sequence>MVGDMCEGADVPGPTSGAHFSVSPITARCKDIWERGEHILVGVSTGNGYFNRVRLTRLLEWLQNHFSAVDVVYADMHIDTSLIALGCEESEARRRAKKRVSQVRRRVRQALSAVEDSPTEFRAHALSDFADSPVYKALGARVDRALAEEDGLSTACHDMVRSFLSGQPGGEGELTAEQIEAGLSYVRAEMPFLVDTPALLGVPSSVSCYHMEAQVWRALRRPGAGLRAAPGQAFAVVAPVDES</sequence>
<dbReference type="InterPro" id="IPR030903">
    <property type="entry name" value="CDPS"/>
</dbReference>